<organism evidence="2">
    <name type="scientific">candidate division WOR-3 bacterium</name>
    <dbReference type="NCBI Taxonomy" id="2052148"/>
    <lineage>
        <taxon>Bacteria</taxon>
        <taxon>Bacteria division WOR-3</taxon>
    </lineage>
</organism>
<protein>
    <submittedName>
        <fullName evidence="2">Uncharacterized protein</fullName>
    </submittedName>
</protein>
<gene>
    <name evidence="2" type="ORF">ENQ77_02410</name>
</gene>
<dbReference type="Pfam" id="PF07362">
    <property type="entry name" value="CcdA"/>
    <property type="match status" value="1"/>
</dbReference>
<dbReference type="EMBL" id="DSOL01000069">
    <property type="protein sequence ID" value="HEN27520.1"/>
    <property type="molecule type" value="Genomic_DNA"/>
</dbReference>
<proteinExistence type="predicted"/>
<dbReference type="InterPro" id="IPR009956">
    <property type="entry name" value="Post-segregation_anti-tox_CcdA"/>
</dbReference>
<sequence length="91" mass="10351">MKGLKMRKGKKKNVVIYLDPEIVKEARDLGLNISKISENALKEAIRRLKGENLQNSYNSGNRADPPGFEPGIYGLEGPFFIYFSSRQYLKT</sequence>
<dbReference type="AlphaFoldDB" id="A0A7C2K3E1"/>
<keyword evidence="1" id="KW-1277">Toxin-antitoxin system</keyword>
<evidence type="ECO:0000313" key="2">
    <source>
        <dbReference type="EMBL" id="HEN27520.1"/>
    </source>
</evidence>
<name>A0A7C2K3E1_UNCW3</name>
<evidence type="ECO:0000256" key="1">
    <source>
        <dbReference type="ARBA" id="ARBA00022649"/>
    </source>
</evidence>
<reference evidence="2" key="1">
    <citation type="journal article" date="2020" name="mSystems">
        <title>Genome- and Community-Level Interaction Insights into Carbon Utilization and Element Cycling Functions of Hydrothermarchaeota in Hydrothermal Sediment.</title>
        <authorList>
            <person name="Zhou Z."/>
            <person name="Liu Y."/>
            <person name="Xu W."/>
            <person name="Pan J."/>
            <person name="Luo Z.H."/>
            <person name="Li M."/>
        </authorList>
    </citation>
    <scope>NUCLEOTIDE SEQUENCE [LARGE SCALE GENOMIC DNA]</scope>
    <source>
        <strain evidence="2">SpSt-34</strain>
    </source>
</reference>
<comment type="caution">
    <text evidence="2">The sequence shown here is derived from an EMBL/GenBank/DDBJ whole genome shotgun (WGS) entry which is preliminary data.</text>
</comment>
<accession>A0A7C2K3E1</accession>